<protein>
    <submittedName>
        <fullName evidence="2">Uncharacterized protein</fullName>
    </submittedName>
</protein>
<gene>
    <name evidence="2" type="ORF">GYMLUDRAFT_1005304</name>
</gene>
<evidence type="ECO:0000313" key="3">
    <source>
        <dbReference type="Proteomes" id="UP000053593"/>
    </source>
</evidence>
<keyword evidence="1" id="KW-1133">Transmembrane helix</keyword>
<keyword evidence="1" id="KW-0472">Membrane</keyword>
<feature type="non-terminal residue" evidence="2">
    <location>
        <position position="1"/>
    </location>
</feature>
<organism evidence="2 3">
    <name type="scientific">Collybiopsis luxurians FD-317 M1</name>
    <dbReference type="NCBI Taxonomy" id="944289"/>
    <lineage>
        <taxon>Eukaryota</taxon>
        <taxon>Fungi</taxon>
        <taxon>Dikarya</taxon>
        <taxon>Basidiomycota</taxon>
        <taxon>Agaricomycotina</taxon>
        <taxon>Agaricomycetes</taxon>
        <taxon>Agaricomycetidae</taxon>
        <taxon>Agaricales</taxon>
        <taxon>Marasmiineae</taxon>
        <taxon>Omphalotaceae</taxon>
        <taxon>Collybiopsis</taxon>
        <taxon>Collybiopsis luxurians</taxon>
    </lineage>
</organism>
<name>A0A0D0C9M6_9AGAR</name>
<dbReference type="EMBL" id="KN834781">
    <property type="protein sequence ID" value="KIK59194.1"/>
    <property type="molecule type" value="Genomic_DNA"/>
</dbReference>
<accession>A0A0D0C9M6</accession>
<keyword evidence="1" id="KW-0812">Transmembrane</keyword>
<evidence type="ECO:0000313" key="2">
    <source>
        <dbReference type="EMBL" id="KIK59194.1"/>
    </source>
</evidence>
<reference evidence="2 3" key="1">
    <citation type="submission" date="2014-04" db="EMBL/GenBank/DDBJ databases">
        <title>Evolutionary Origins and Diversification of the Mycorrhizal Mutualists.</title>
        <authorList>
            <consortium name="DOE Joint Genome Institute"/>
            <consortium name="Mycorrhizal Genomics Consortium"/>
            <person name="Kohler A."/>
            <person name="Kuo A."/>
            <person name="Nagy L.G."/>
            <person name="Floudas D."/>
            <person name="Copeland A."/>
            <person name="Barry K.W."/>
            <person name="Cichocki N."/>
            <person name="Veneault-Fourrey C."/>
            <person name="LaButti K."/>
            <person name="Lindquist E.A."/>
            <person name="Lipzen A."/>
            <person name="Lundell T."/>
            <person name="Morin E."/>
            <person name="Murat C."/>
            <person name="Riley R."/>
            <person name="Ohm R."/>
            <person name="Sun H."/>
            <person name="Tunlid A."/>
            <person name="Henrissat B."/>
            <person name="Grigoriev I.V."/>
            <person name="Hibbett D.S."/>
            <person name="Martin F."/>
        </authorList>
    </citation>
    <scope>NUCLEOTIDE SEQUENCE [LARGE SCALE GENOMIC DNA]</scope>
    <source>
        <strain evidence="2 3">FD-317 M1</strain>
    </source>
</reference>
<dbReference type="AlphaFoldDB" id="A0A0D0C9M6"/>
<proteinExistence type="predicted"/>
<sequence length="82" mass="9350">IGFYLVIFSLSTYFLCKGRYIVRPRLHLTWTTLVFLISTLGALLSISNGIMDAVVIYTAIRTQDFGPFEKYVTHNETQTVIT</sequence>
<keyword evidence="3" id="KW-1185">Reference proteome</keyword>
<evidence type="ECO:0000256" key="1">
    <source>
        <dbReference type="SAM" id="Phobius"/>
    </source>
</evidence>
<dbReference type="HOGENOM" id="CLU_2564614_0_0_1"/>
<feature type="transmembrane region" description="Helical" evidence="1">
    <location>
        <begin position="33"/>
        <end position="60"/>
    </location>
</feature>
<dbReference type="OrthoDB" id="3099935at2759"/>
<dbReference type="Proteomes" id="UP000053593">
    <property type="component" value="Unassembled WGS sequence"/>
</dbReference>